<keyword evidence="3" id="KW-1185">Reference proteome</keyword>
<evidence type="ECO:0000313" key="3">
    <source>
        <dbReference type="Proteomes" id="UP001459277"/>
    </source>
</evidence>
<dbReference type="EMBL" id="JAZDWU010000001">
    <property type="protein sequence ID" value="KAL0014527.1"/>
    <property type="molecule type" value="Genomic_DNA"/>
</dbReference>
<dbReference type="PANTHER" id="PTHR47723:SF19">
    <property type="entry name" value="POLYNUCLEOTIDYL TRANSFERASE, RIBONUCLEASE H-LIKE SUPERFAMILY PROTEIN"/>
    <property type="match status" value="1"/>
</dbReference>
<comment type="caution">
    <text evidence="2">The sequence shown here is derived from an EMBL/GenBank/DDBJ whole genome shotgun (WGS) entry which is preliminary data.</text>
</comment>
<dbReference type="Proteomes" id="UP001459277">
    <property type="component" value="Unassembled WGS sequence"/>
</dbReference>
<dbReference type="Gene3D" id="3.30.420.10">
    <property type="entry name" value="Ribonuclease H-like superfamily/Ribonuclease H"/>
    <property type="match status" value="1"/>
</dbReference>
<dbReference type="SUPFAM" id="SSF53098">
    <property type="entry name" value="Ribonuclease H-like"/>
    <property type="match status" value="1"/>
</dbReference>
<accession>A0AAW2DUW3</accession>
<proteinExistence type="predicted"/>
<reference evidence="2 3" key="1">
    <citation type="submission" date="2024-01" db="EMBL/GenBank/DDBJ databases">
        <title>A telomere-to-telomere, gap-free genome of sweet tea (Lithocarpus litseifolius).</title>
        <authorList>
            <person name="Zhou J."/>
        </authorList>
    </citation>
    <scope>NUCLEOTIDE SEQUENCE [LARGE SCALE GENOMIC DNA]</scope>
    <source>
        <strain evidence="2">Zhou-2022a</strain>
        <tissue evidence="2">Leaf</tissue>
    </source>
</reference>
<dbReference type="CDD" id="cd06222">
    <property type="entry name" value="RNase_H_like"/>
    <property type="match status" value="1"/>
</dbReference>
<dbReference type="GO" id="GO:0003676">
    <property type="term" value="F:nucleic acid binding"/>
    <property type="evidence" value="ECO:0007669"/>
    <property type="project" value="InterPro"/>
</dbReference>
<evidence type="ECO:0000259" key="1">
    <source>
        <dbReference type="Pfam" id="PF13456"/>
    </source>
</evidence>
<dbReference type="PANTHER" id="PTHR47723">
    <property type="entry name" value="OS05G0353850 PROTEIN"/>
    <property type="match status" value="1"/>
</dbReference>
<dbReference type="AlphaFoldDB" id="A0AAW2DUW3"/>
<protein>
    <recommendedName>
        <fullName evidence="1">RNase H type-1 domain-containing protein</fullName>
    </recommendedName>
</protein>
<feature type="domain" description="RNase H type-1" evidence="1">
    <location>
        <begin position="22"/>
        <end position="133"/>
    </location>
</feature>
<dbReference type="GO" id="GO:0004523">
    <property type="term" value="F:RNA-DNA hybrid ribonuclease activity"/>
    <property type="evidence" value="ECO:0007669"/>
    <property type="project" value="InterPro"/>
</dbReference>
<dbReference type="InterPro" id="IPR012337">
    <property type="entry name" value="RNaseH-like_sf"/>
</dbReference>
<gene>
    <name evidence="2" type="ORF">SO802_001596</name>
</gene>
<dbReference type="InterPro" id="IPR002156">
    <property type="entry name" value="RNaseH_domain"/>
</dbReference>
<dbReference type="InterPro" id="IPR053151">
    <property type="entry name" value="RNase_H-like"/>
</dbReference>
<dbReference type="Pfam" id="PF13456">
    <property type="entry name" value="RVT_3"/>
    <property type="match status" value="1"/>
</dbReference>
<name>A0AAW2DUW3_9ROSI</name>
<dbReference type="InterPro" id="IPR044730">
    <property type="entry name" value="RNase_H-like_dom_plant"/>
</dbReference>
<evidence type="ECO:0000313" key="2">
    <source>
        <dbReference type="EMBL" id="KAL0014527.1"/>
    </source>
</evidence>
<sequence>MKLRYTRMRCLTSGERKQVAGNPGVAGGGGVLRDDAGVWVKGFARQIGHTTSFLAELWALRDGLIMCSDLHINALEIDLDAKVIADLMNNSGSSNASNSSIVADCRLLISRVPQVKVKHCYRESNSCADALARLGSKMPSDFLFFSSPPPCLFNVYVSDLYGLFHSRLCPGPVVLPLV</sequence>
<dbReference type="InterPro" id="IPR036397">
    <property type="entry name" value="RNaseH_sf"/>
</dbReference>
<organism evidence="2 3">
    <name type="scientific">Lithocarpus litseifolius</name>
    <dbReference type="NCBI Taxonomy" id="425828"/>
    <lineage>
        <taxon>Eukaryota</taxon>
        <taxon>Viridiplantae</taxon>
        <taxon>Streptophyta</taxon>
        <taxon>Embryophyta</taxon>
        <taxon>Tracheophyta</taxon>
        <taxon>Spermatophyta</taxon>
        <taxon>Magnoliopsida</taxon>
        <taxon>eudicotyledons</taxon>
        <taxon>Gunneridae</taxon>
        <taxon>Pentapetalae</taxon>
        <taxon>rosids</taxon>
        <taxon>fabids</taxon>
        <taxon>Fagales</taxon>
        <taxon>Fagaceae</taxon>
        <taxon>Lithocarpus</taxon>
    </lineage>
</organism>